<sequence length="101" mass="11809">MSRMRLISTILLPSRYSGSLWRDKFEMLLMKLFIVLLAAYLCSASASFINTCTRLCKSEVEKYNKEHPQSPRNPNCAQWCKDIVEGKQYKYVDKLILQILQ</sequence>
<gene>
    <name evidence="1" type="ORF">CYNAS_LOCUS19499</name>
</gene>
<keyword evidence="2" id="KW-1185">Reference proteome</keyword>
<protein>
    <submittedName>
        <fullName evidence="1">Uncharacterized protein</fullName>
    </submittedName>
</protein>
<dbReference type="EMBL" id="CATQJL010000316">
    <property type="protein sequence ID" value="CAJ0607516.1"/>
    <property type="molecule type" value="Genomic_DNA"/>
</dbReference>
<proteinExistence type="predicted"/>
<evidence type="ECO:0000313" key="2">
    <source>
        <dbReference type="Proteomes" id="UP001176961"/>
    </source>
</evidence>
<comment type="caution">
    <text evidence="1">The sequence shown here is derived from an EMBL/GenBank/DDBJ whole genome shotgun (WGS) entry which is preliminary data.</text>
</comment>
<accession>A0AA36HB46</accession>
<dbReference type="AlphaFoldDB" id="A0AA36HB46"/>
<name>A0AA36HB46_CYLNA</name>
<dbReference type="Proteomes" id="UP001176961">
    <property type="component" value="Unassembled WGS sequence"/>
</dbReference>
<organism evidence="1 2">
    <name type="scientific">Cylicocyclus nassatus</name>
    <name type="common">Nematode worm</name>
    <dbReference type="NCBI Taxonomy" id="53992"/>
    <lineage>
        <taxon>Eukaryota</taxon>
        <taxon>Metazoa</taxon>
        <taxon>Ecdysozoa</taxon>
        <taxon>Nematoda</taxon>
        <taxon>Chromadorea</taxon>
        <taxon>Rhabditida</taxon>
        <taxon>Rhabditina</taxon>
        <taxon>Rhabditomorpha</taxon>
        <taxon>Strongyloidea</taxon>
        <taxon>Strongylidae</taxon>
        <taxon>Cylicocyclus</taxon>
    </lineage>
</organism>
<evidence type="ECO:0000313" key="1">
    <source>
        <dbReference type="EMBL" id="CAJ0607516.1"/>
    </source>
</evidence>
<reference evidence="1" key="1">
    <citation type="submission" date="2023-07" db="EMBL/GenBank/DDBJ databases">
        <authorList>
            <consortium name="CYATHOMIX"/>
        </authorList>
    </citation>
    <scope>NUCLEOTIDE SEQUENCE</scope>
    <source>
        <strain evidence="1">N/A</strain>
    </source>
</reference>